<feature type="region of interest" description="Disordered" evidence="1">
    <location>
        <begin position="72"/>
        <end position="94"/>
    </location>
</feature>
<reference evidence="3" key="1">
    <citation type="journal article" date="2019" name="Nat. Commun.">
        <title>The genome of broomcorn millet.</title>
        <authorList>
            <person name="Zou C."/>
            <person name="Miki D."/>
            <person name="Li D."/>
            <person name="Tang Q."/>
            <person name="Xiao L."/>
            <person name="Rajput S."/>
            <person name="Deng P."/>
            <person name="Jia W."/>
            <person name="Huang R."/>
            <person name="Zhang M."/>
            <person name="Sun Y."/>
            <person name="Hu J."/>
            <person name="Fu X."/>
            <person name="Schnable P.S."/>
            <person name="Li F."/>
            <person name="Zhang H."/>
            <person name="Feng B."/>
            <person name="Zhu X."/>
            <person name="Liu R."/>
            <person name="Schnable J.C."/>
            <person name="Zhu J.-K."/>
            <person name="Zhang H."/>
        </authorList>
    </citation>
    <scope>NUCLEOTIDE SEQUENCE [LARGE SCALE GENOMIC DNA]</scope>
</reference>
<gene>
    <name evidence="2" type="ORF">C2845_PM06G23380</name>
</gene>
<comment type="caution">
    <text evidence="2">The sequence shown here is derived from an EMBL/GenBank/DDBJ whole genome shotgun (WGS) entry which is preliminary data.</text>
</comment>
<feature type="region of interest" description="Disordered" evidence="1">
    <location>
        <begin position="133"/>
        <end position="174"/>
    </location>
</feature>
<protein>
    <submittedName>
        <fullName evidence="2">BZIP transcription factor 60-like</fullName>
    </submittedName>
</protein>
<sequence>MDIDLFADIDLDALLSSFYGEPAGISDLIVPSPPPPMPAHDAEAEFLESVTSRASPPGEEALTEIERFLMQEGEGELGRRTGASAWRSSSTRCEVEPQQVAAGLDAEGVGHAHAPAAGAAVGQPDLRLGLGVTLHQHHQQEELQRRRKQHHPPPPPPRIAAAEHGLQYDDPSRQ</sequence>
<evidence type="ECO:0000313" key="3">
    <source>
        <dbReference type="Proteomes" id="UP000275267"/>
    </source>
</evidence>
<organism evidence="2 3">
    <name type="scientific">Panicum miliaceum</name>
    <name type="common">Proso millet</name>
    <name type="synonym">Broomcorn millet</name>
    <dbReference type="NCBI Taxonomy" id="4540"/>
    <lineage>
        <taxon>Eukaryota</taxon>
        <taxon>Viridiplantae</taxon>
        <taxon>Streptophyta</taxon>
        <taxon>Embryophyta</taxon>
        <taxon>Tracheophyta</taxon>
        <taxon>Spermatophyta</taxon>
        <taxon>Magnoliopsida</taxon>
        <taxon>Liliopsida</taxon>
        <taxon>Poales</taxon>
        <taxon>Poaceae</taxon>
        <taxon>PACMAD clade</taxon>
        <taxon>Panicoideae</taxon>
        <taxon>Panicodae</taxon>
        <taxon>Paniceae</taxon>
        <taxon>Panicinae</taxon>
        <taxon>Panicum</taxon>
        <taxon>Panicum sect. Panicum</taxon>
    </lineage>
</organism>
<dbReference type="Proteomes" id="UP000275267">
    <property type="component" value="Unassembled WGS sequence"/>
</dbReference>
<dbReference type="EMBL" id="PQIB02000009">
    <property type="protein sequence ID" value="RLM98909.1"/>
    <property type="molecule type" value="Genomic_DNA"/>
</dbReference>
<evidence type="ECO:0000313" key="2">
    <source>
        <dbReference type="EMBL" id="RLM98909.1"/>
    </source>
</evidence>
<proteinExistence type="predicted"/>
<dbReference type="STRING" id="4540.A0A3L6R7T4"/>
<dbReference type="AlphaFoldDB" id="A0A3L6R7T4"/>
<accession>A0A3L6R7T4</accession>
<keyword evidence="3" id="KW-1185">Reference proteome</keyword>
<name>A0A3L6R7T4_PANMI</name>
<evidence type="ECO:0000256" key="1">
    <source>
        <dbReference type="SAM" id="MobiDB-lite"/>
    </source>
</evidence>